<evidence type="ECO:0000313" key="6">
    <source>
        <dbReference type="EMBL" id="MFC5297700.1"/>
    </source>
</evidence>
<evidence type="ECO:0000256" key="3">
    <source>
        <dbReference type="ARBA" id="ARBA00023315"/>
    </source>
</evidence>
<dbReference type="PANTHER" id="PTHR43420:SF44">
    <property type="entry name" value="ACETYLTRANSFERASE YPEA"/>
    <property type="match status" value="1"/>
</dbReference>
<feature type="binding site" evidence="4">
    <location>
        <position position="179"/>
    </location>
    <ligand>
        <name>1D-myo-inositol 2-(L-cysteinylamino)-2-deoxy-alpha-D-glucopyranoside</name>
        <dbReference type="ChEBI" id="CHEBI:58887"/>
    </ligand>
</feature>
<protein>
    <recommendedName>
        <fullName evidence="4">Mycothiol acetyltransferase</fullName>
        <shortName evidence="4">MSH acetyltransferase</shortName>
        <ecNumber evidence="4">2.3.1.189</ecNumber>
    </recommendedName>
    <alternativeName>
        <fullName evidence="4">Mycothiol synthase</fullName>
    </alternativeName>
</protein>
<comment type="similarity">
    <text evidence="4">Belongs to the acetyltransferase family. MshD subfamily.</text>
</comment>
<dbReference type="PANTHER" id="PTHR43420">
    <property type="entry name" value="ACETYLTRANSFERASE"/>
    <property type="match status" value="1"/>
</dbReference>
<feature type="binding site" evidence="4">
    <location>
        <position position="241"/>
    </location>
    <ligand>
        <name>1D-myo-inositol 2-(L-cysteinylamino)-2-deoxy-alpha-D-glucopyranoside</name>
        <dbReference type="ChEBI" id="CHEBI:58887"/>
    </ligand>
</feature>
<feature type="binding site" evidence="4">
    <location>
        <begin position="245"/>
        <end position="247"/>
    </location>
    <ligand>
        <name>acetyl-CoA</name>
        <dbReference type="ChEBI" id="CHEBI:57288"/>
        <label>2</label>
    </ligand>
</feature>
<dbReference type="InterPro" id="IPR017813">
    <property type="entry name" value="Mycothiol_AcTrfase"/>
</dbReference>
<evidence type="ECO:0000259" key="5">
    <source>
        <dbReference type="PROSITE" id="PS51186"/>
    </source>
</evidence>
<organism evidence="6 7">
    <name type="scientific">Brachybacterium tyrofermentans</name>
    <dbReference type="NCBI Taxonomy" id="47848"/>
    <lineage>
        <taxon>Bacteria</taxon>
        <taxon>Bacillati</taxon>
        <taxon>Actinomycetota</taxon>
        <taxon>Actinomycetes</taxon>
        <taxon>Micrococcales</taxon>
        <taxon>Dermabacteraceae</taxon>
        <taxon>Brachybacterium</taxon>
    </lineage>
</organism>
<comment type="subunit">
    <text evidence="4">Monomer.</text>
</comment>
<gene>
    <name evidence="4 6" type="primary">mshD</name>
    <name evidence="6" type="ORF">ACFPK8_09285</name>
</gene>
<evidence type="ECO:0000256" key="4">
    <source>
        <dbReference type="HAMAP-Rule" id="MF_01698"/>
    </source>
</evidence>
<dbReference type="Pfam" id="PF00583">
    <property type="entry name" value="Acetyltransf_1"/>
    <property type="match status" value="2"/>
</dbReference>
<sequence>MITTAALSQTHRDAARDLLDTVTAHDGVAPLDEAARLAVAGGDAHHLLLEHEPTGETDGDRLLGYASVLTDGTVQGMVHPAHRRRGHGTALLQAALDLHDEPGVWAHGALEGSLAFLAAAGLQETRRLLTLHRPLDADHPLAPVPAPRLEGLHLDAFDADRDADRWVQVNALAFADHPEQGALTRADLDQRMAEPWFDPQDMVVARYEGELVGFVWIKRQAPEQAAEGGAEPTDVQPSDAEIYVVATDPSMQGHGVAGFLLAAALERFRTADVPGVELYVEADNAPALRLYENWGFVVSGRDVQMRPTGKG</sequence>
<keyword evidence="2 4" id="KW-0677">Repeat</keyword>
<feature type="binding site" evidence="4">
    <location>
        <begin position="84"/>
        <end position="89"/>
    </location>
    <ligand>
        <name>acetyl-CoA</name>
        <dbReference type="ChEBI" id="CHEBI:57288"/>
        <label>1</label>
    </ligand>
</feature>
<comment type="caution">
    <text evidence="4">Lacks conserved residue(s) required for the propagation of feature annotation.</text>
</comment>
<comment type="function">
    <text evidence="4">Catalyzes the transfer of acetyl from acetyl-CoA to desacetylmycothiol (Cys-GlcN-Ins) to form mycothiol.</text>
</comment>
<evidence type="ECO:0000256" key="1">
    <source>
        <dbReference type="ARBA" id="ARBA00022679"/>
    </source>
</evidence>
<dbReference type="RefSeq" id="WP_343922018.1">
    <property type="nucleotide sequence ID" value="NZ_BAAAIR010000006.1"/>
</dbReference>
<dbReference type="CDD" id="cd04301">
    <property type="entry name" value="NAT_SF"/>
    <property type="match status" value="2"/>
</dbReference>
<feature type="binding site" evidence="4">
    <location>
        <position position="218"/>
    </location>
    <ligand>
        <name>1D-myo-inositol 2-(L-cysteinylamino)-2-deoxy-alpha-D-glucopyranoside</name>
        <dbReference type="ChEBI" id="CHEBI:58887"/>
    </ligand>
</feature>
<dbReference type="SUPFAM" id="SSF55729">
    <property type="entry name" value="Acyl-CoA N-acyltransferases (Nat)"/>
    <property type="match status" value="1"/>
</dbReference>
<accession>A0ABW0FH63</accession>
<evidence type="ECO:0000313" key="7">
    <source>
        <dbReference type="Proteomes" id="UP001595937"/>
    </source>
</evidence>
<evidence type="ECO:0000256" key="2">
    <source>
        <dbReference type="ARBA" id="ARBA00022737"/>
    </source>
</evidence>
<dbReference type="Gene3D" id="3.40.630.30">
    <property type="match status" value="1"/>
</dbReference>
<keyword evidence="7" id="KW-1185">Reference proteome</keyword>
<dbReference type="Proteomes" id="UP001595937">
    <property type="component" value="Unassembled WGS sequence"/>
</dbReference>
<dbReference type="InterPro" id="IPR050680">
    <property type="entry name" value="YpeA/RimI_acetyltransf"/>
</dbReference>
<reference evidence="7" key="1">
    <citation type="journal article" date="2019" name="Int. J. Syst. Evol. Microbiol.">
        <title>The Global Catalogue of Microorganisms (GCM) 10K type strain sequencing project: providing services to taxonomists for standard genome sequencing and annotation.</title>
        <authorList>
            <consortium name="The Broad Institute Genomics Platform"/>
            <consortium name="The Broad Institute Genome Sequencing Center for Infectious Disease"/>
            <person name="Wu L."/>
            <person name="Ma J."/>
        </authorList>
    </citation>
    <scope>NUCLEOTIDE SEQUENCE [LARGE SCALE GENOMIC DNA]</scope>
    <source>
        <strain evidence="7">CGMCC 1.16455</strain>
    </source>
</reference>
<keyword evidence="3 4" id="KW-0012">Acyltransferase</keyword>
<keyword evidence="1 4" id="KW-0808">Transferase</keyword>
<dbReference type="InterPro" id="IPR000182">
    <property type="entry name" value="GNAT_dom"/>
</dbReference>
<dbReference type="PROSITE" id="PS51186">
    <property type="entry name" value="GNAT"/>
    <property type="match status" value="2"/>
</dbReference>
<feature type="domain" description="N-acetyltransferase" evidence="5">
    <location>
        <begin position="2"/>
        <end position="142"/>
    </location>
</feature>
<feature type="binding site" evidence="4">
    <location>
        <position position="279"/>
    </location>
    <ligand>
        <name>1D-myo-inositol 2-(L-cysteinylamino)-2-deoxy-alpha-D-glucopyranoside</name>
        <dbReference type="ChEBI" id="CHEBI:58887"/>
    </ligand>
</feature>
<dbReference type="HAMAP" id="MF_01698">
    <property type="entry name" value="MshD"/>
    <property type="match status" value="1"/>
</dbReference>
<dbReference type="EMBL" id="JBHSLN010000022">
    <property type="protein sequence ID" value="MFC5297700.1"/>
    <property type="molecule type" value="Genomic_DNA"/>
</dbReference>
<comment type="catalytic activity">
    <reaction evidence="4">
        <text>1D-myo-inositol 2-(L-cysteinylamino)-2-deoxy-alpha-D-glucopyranoside + acetyl-CoA = mycothiol + CoA + H(+)</text>
        <dbReference type="Rhea" id="RHEA:26172"/>
        <dbReference type="ChEBI" id="CHEBI:15378"/>
        <dbReference type="ChEBI" id="CHEBI:16768"/>
        <dbReference type="ChEBI" id="CHEBI:57287"/>
        <dbReference type="ChEBI" id="CHEBI:57288"/>
        <dbReference type="ChEBI" id="CHEBI:58887"/>
        <dbReference type="EC" id="2.3.1.189"/>
    </reaction>
</comment>
<feature type="binding site" evidence="4">
    <location>
        <begin position="284"/>
        <end position="289"/>
    </location>
    <ligand>
        <name>acetyl-CoA</name>
        <dbReference type="ChEBI" id="CHEBI:57288"/>
        <label>2</label>
    </ligand>
</feature>
<feature type="binding site" evidence="4">
    <location>
        <position position="33"/>
    </location>
    <ligand>
        <name>1D-myo-inositol 2-(L-cysteinylamino)-2-deoxy-alpha-D-glucopyranoside</name>
        <dbReference type="ChEBI" id="CHEBI:58887"/>
    </ligand>
</feature>
<comment type="caution">
    <text evidence="6">The sequence shown here is derived from an EMBL/GenBank/DDBJ whole genome shotgun (WGS) entry which is preliminary data.</text>
</comment>
<dbReference type="GO" id="GO:0035447">
    <property type="term" value="F:mycothiol synthase activity"/>
    <property type="evidence" value="ECO:0007669"/>
    <property type="project" value="UniProtKB-EC"/>
</dbReference>
<dbReference type="NCBIfam" id="TIGR03448">
    <property type="entry name" value="mycothiol_MshD"/>
    <property type="match status" value="1"/>
</dbReference>
<feature type="domain" description="N-acetyltransferase" evidence="5">
    <location>
        <begin position="152"/>
        <end position="311"/>
    </location>
</feature>
<dbReference type="GeneID" id="303295769"/>
<dbReference type="InterPro" id="IPR016181">
    <property type="entry name" value="Acyl_CoA_acyltransferase"/>
</dbReference>
<proteinExistence type="inferred from homology"/>
<name>A0ABW0FH63_9MICO</name>
<dbReference type="EC" id="2.3.1.189" evidence="4"/>